<name>J3L7T3_ORYBR</name>
<evidence type="ECO:0000313" key="2">
    <source>
        <dbReference type="Proteomes" id="UP000006038"/>
    </source>
</evidence>
<reference evidence="1" key="2">
    <citation type="submission" date="2013-04" db="UniProtKB">
        <authorList>
            <consortium name="EnsemblPlants"/>
        </authorList>
    </citation>
    <scope>IDENTIFICATION</scope>
</reference>
<protein>
    <submittedName>
        <fullName evidence="1">Uncharacterized protein</fullName>
    </submittedName>
</protein>
<evidence type="ECO:0000313" key="1">
    <source>
        <dbReference type="EnsemblPlants" id="OB01G52890.1"/>
    </source>
</evidence>
<dbReference type="EnsemblPlants" id="OB01G52890.1">
    <property type="protein sequence ID" value="OB01G52890.1"/>
    <property type="gene ID" value="OB01G52890"/>
</dbReference>
<accession>J3L7T3</accession>
<reference evidence="1" key="1">
    <citation type="journal article" date="2013" name="Nat. Commun.">
        <title>Whole-genome sequencing of Oryza brachyantha reveals mechanisms underlying Oryza genome evolution.</title>
        <authorList>
            <person name="Chen J."/>
            <person name="Huang Q."/>
            <person name="Gao D."/>
            <person name="Wang J."/>
            <person name="Lang Y."/>
            <person name="Liu T."/>
            <person name="Li B."/>
            <person name="Bai Z."/>
            <person name="Luis Goicoechea J."/>
            <person name="Liang C."/>
            <person name="Chen C."/>
            <person name="Zhang W."/>
            <person name="Sun S."/>
            <person name="Liao Y."/>
            <person name="Zhang X."/>
            <person name="Yang L."/>
            <person name="Song C."/>
            <person name="Wang M."/>
            <person name="Shi J."/>
            <person name="Liu G."/>
            <person name="Liu J."/>
            <person name="Zhou H."/>
            <person name="Zhou W."/>
            <person name="Yu Q."/>
            <person name="An N."/>
            <person name="Chen Y."/>
            <person name="Cai Q."/>
            <person name="Wang B."/>
            <person name="Liu B."/>
            <person name="Min J."/>
            <person name="Huang Y."/>
            <person name="Wu H."/>
            <person name="Li Z."/>
            <person name="Zhang Y."/>
            <person name="Yin Y."/>
            <person name="Song W."/>
            <person name="Jiang J."/>
            <person name="Jackson S.A."/>
            <person name="Wing R.A."/>
            <person name="Wang J."/>
            <person name="Chen M."/>
        </authorList>
    </citation>
    <scope>NUCLEOTIDE SEQUENCE [LARGE SCALE GENOMIC DNA]</scope>
    <source>
        <strain evidence="1">cv. IRGC 101232</strain>
    </source>
</reference>
<dbReference type="HOGENOM" id="CLU_2561972_0_0_1"/>
<sequence length="82" mass="9076">MDALRKDSCSLAHVEITSTSEIVREDSATSLWKMAGENAKRSLALSRKYSITLLHSALLTTSYENYLTGFSFKLGNSSTSPW</sequence>
<dbReference type="Gramene" id="OB01G52890.1">
    <property type="protein sequence ID" value="OB01G52890.1"/>
    <property type="gene ID" value="OB01G52890"/>
</dbReference>
<keyword evidence="2" id="KW-1185">Reference proteome</keyword>
<dbReference type="Proteomes" id="UP000006038">
    <property type="component" value="Chromosome 1"/>
</dbReference>
<dbReference type="AlphaFoldDB" id="J3L7T3"/>
<organism evidence="1">
    <name type="scientific">Oryza brachyantha</name>
    <name type="common">malo sina</name>
    <dbReference type="NCBI Taxonomy" id="4533"/>
    <lineage>
        <taxon>Eukaryota</taxon>
        <taxon>Viridiplantae</taxon>
        <taxon>Streptophyta</taxon>
        <taxon>Embryophyta</taxon>
        <taxon>Tracheophyta</taxon>
        <taxon>Spermatophyta</taxon>
        <taxon>Magnoliopsida</taxon>
        <taxon>Liliopsida</taxon>
        <taxon>Poales</taxon>
        <taxon>Poaceae</taxon>
        <taxon>BOP clade</taxon>
        <taxon>Oryzoideae</taxon>
        <taxon>Oryzeae</taxon>
        <taxon>Oryzinae</taxon>
        <taxon>Oryza</taxon>
    </lineage>
</organism>
<proteinExistence type="predicted"/>